<evidence type="ECO:0000313" key="7">
    <source>
        <dbReference type="EMBL" id="SVB84666.1"/>
    </source>
</evidence>
<dbReference type="GO" id="GO:0004826">
    <property type="term" value="F:phenylalanine-tRNA ligase activity"/>
    <property type="evidence" value="ECO:0007669"/>
    <property type="project" value="TreeGrafter"/>
</dbReference>
<dbReference type="GO" id="GO:0000049">
    <property type="term" value="F:tRNA binding"/>
    <property type="evidence" value="ECO:0007669"/>
    <property type="project" value="InterPro"/>
</dbReference>
<dbReference type="PANTHER" id="PTHR11538:SF41">
    <property type="entry name" value="PHENYLALANINE--TRNA LIGASE, MITOCHONDRIAL"/>
    <property type="match status" value="1"/>
</dbReference>
<dbReference type="AlphaFoldDB" id="A0A382HBL8"/>
<evidence type="ECO:0000256" key="2">
    <source>
        <dbReference type="ARBA" id="ARBA00022741"/>
    </source>
</evidence>
<feature type="non-terminal residue" evidence="7">
    <location>
        <position position="1"/>
    </location>
</feature>
<dbReference type="InterPro" id="IPR045864">
    <property type="entry name" value="aa-tRNA-synth_II/BPL/LPL"/>
</dbReference>
<keyword evidence="1" id="KW-0436">Ligase</keyword>
<dbReference type="GO" id="GO:0005524">
    <property type="term" value="F:ATP binding"/>
    <property type="evidence" value="ECO:0007669"/>
    <property type="project" value="UniProtKB-KW"/>
</dbReference>
<dbReference type="EMBL" id="UINC01060299">
    <property type="protein sequence ID" value="SVB84666.1"/>
    <property type="molecule type" value="Genomic_DNA"/>
</dbReference>
<dbReference type="GO" id="GO:0005737">
    <property type="term" value="C:cytoplasm"/>
    <property type="evidence" value="ECO:0007669"/>
    <property type="project" value="TreeGrafter"/>
</dbReference>
<feature type="domain" description="Phenylalanyl-tRNA synthetase" evidence="6">
    <location>
        <begin position="1"/>
        <end position="129"/>
    </location>
</feature>
<sequence length="129" mass="14680">VEGLLVDHHVTFSELKGVLYSFARQMFGDTIQVRFRPHFFPFTEPSAEVDISCIFCDSKGCRVCSHTGWLEILGSGSVDPNVFKHVNYDPEQVTGFAFGMGVDRIAMLKFGITDLRLMFENDMRFAKQF</sequence>
<protein>
    <recommendedName>
        <fullName evidence="6">Phenylalanyl-tRNA synthetase domain-containing protein</fullName>
    </recommendedName>
</protein>
<dbReference type="Gene3D" id="3.30.930.10">
    <property type="entry name" value="Bira Bifunctional Protein, Domain 2"/>
    <property type="match status" value="1"/>
</dbReference>
<dbReference type="SUPFAM" id="SSF55681">
    <property type="entry name" value="Class II aaRS and biotin synthetases"/>
    <property type="match status" value="1"/>
</dbReference>
<proteinExistence type="predicted"/>
<evidence type="ECO:0000256" key="4">
    <source>
        <dbReference type="ARBA" id="ARBA00022917"/>
    </source>
</evidence>
<accession>A0A382HBL8</accession>
<keyword evidence="2" id="KW-0547">Nucleotide-binding</keyword>
<keyword evidence="3" id="KW-0067">ATP-binding</keyword>
<dbReference type="GO" id="GO:0006432">
    <property type="term" value="P:phenylalanyl-tRNA aminoacylation"/>
    <property type="evidence" value="ECO:0007669"/>
    <property type="project" value="TreeGrafter"/>
</dbReference>
<dbReference type="Pfam" id="PF01409">
    <property type="entry name" value="tRNA-synt_2d"/>
    <property type="match status" value="1"/>
</dbReference>
<gene>
    <name evidence="7" type="ORF">METZ01_LOCUS237520</name>
</gene>
<evidence type="ECO:0000256" key="5">
    <source>
        <dbReference type="ARBA" id="ARBA00023146"/>
    </source>
</evidence>
<dbReference type="InterPro" id="IPR002319">
    <property type="entry name" value="Phenylalanyl-tRNA_Synthase"/>
</dbReference>
<organism evidence="7">
    <name type="scientific">marine metagenome</name>
    <dbReference type="NCBI Taxonomy" id="408172"/>
    <lineage>
        <taxon>unclassified sequences</taxon>
        <taxon>metagenomes</taxon>
        <taxon>ecological metagenomes</taxon>
    </lineage>
</organism>
<dbReference type="PANTHER" id="PTHR11538">
    <property type="entry name" value="PHENYLALANYL-TRNA SYNTHETASE"/>
    <property type="match status" value="1"/>
</dbReference>
<reference evidence="7" key="1">
    <citation type="submission" date="2018-05" db="EMBL/GenBank/DDBJ databases">
        <authorList>
            <person name="Lanie J.A."/>
            <person name="Ng W.-L."/>
            <person name="Kazmierczak K.M."/>
            <person name="Andrzejewski T.M."/>
            <person name="Davidsen T.M."/>
            <person name="Wayne K.J."/>
            <person name="Tettelin H."/>
            <person name="Glass J.I."/>
            <person name="Rusch D."/>
            <person name="Podicherti R."/>
            <person name="Tsui H.-C.T."/>
            <person name="Winkler M.E."/>
        </authorList>
    </citation>
    <scope>NUCLEOTIDE SEQUENCE</scope>
</reference>
<keyword evidence="4" id="KW-0648">Protein biosynthesis</keyword>
<evidence type="ECO:0000259" key="6">
    <source>
        <dbReference type="Pfam" id="PF01409"/>
    </source>
</evidence>
<evidence type="ECO:0000256" key="3">
    <source>
        <dbReference type="ARBA" id="ARBA00022840"/>
    </source>
</evidence>
<name>A0A382HBL8_9ZZZZ</name>
<keyword evidence="5" id="KW-0030">Aminoacyl-tRNA synthetase</keyword>
<evidence type="ECO:0000256" key="1">
    <source>
        <dbReference type="ARBA" id="ARBA00022598"/>
    </source>
</evidence>